<feature type="compositionally biased region" description="Basic and acidic residues" evidence="1">
    <location>
        <begin position="66"/>
        <end position="87"/>
    </location>
</feature>
<dbReference type="AlphaFoldDB" id="A0A7S1A2S6"/>
<feature type="region of interest" description="Disordered" evidence="1">
    <location>
        <begin position="1"/>
        <end position="125"/>
    </location>
</feature>
<gene>
    <name evidence="2" type="ORF">NSCI0253_LOCUS15151</name>
</gene>
<reference evidence="2" key="1">
    <citation type="submission" date="2021-01" db="EMBL/GenBank/DDBJ databases">
        <authorList>
            <person name="Corre E."/>
            <person name="Pelletier E."/>
            <person name="Niang G."/>
            <person name="Scheremetjew M."/>
            <person name="Finn R."/>
            <person name="Kale V."/>
            <person name="Holt S."/>
            <person name="Cochrane G."/>
            <person name="Meng A."/>
            <person name="Brown T."/>
            <person name="Cohen L."/>
        </authorList>
    </citation>
    <scope>NUCLEOTIDE SEQUENCE</scope>
</reference>
<protein>
    <submittedName>
        <fullName evidence="2">Uncharacterized protein</fullName>
    </submittedName>
</protein>
<sequence length="125" mass="13567">MESRSKTQESKKPRGQPSSDCSSLGTSPREKTNESSASAPADNKKELHSGVFFSTWAQSSVRKKAFRDGDIPSTPEEREQRLAEVRQRLLGRLHVTEKKASPAVSDTKDAPSLPGSGPNSRALTS</sequence>
<evidence type="ECO:0000256" key="1">
    <source>
        <dbReference type="SAM" id="MobiDB-lite"/>
    </source>
</evidence>
<dbReference type="EMBL" id="HBFQ01021684">
    <property type="protein sequence ID" value="CAD8840803.1"/>
    <property type="molecule type" value="Transcribed_RNA"/>
</dbReference>
<proteinExistence type="predicted"/>
<feature type="compositionally biased region" description="Polar residues" evidence="1">
    <location>
        <begin position="16"/>
        <end position="26"/>
    </location>
</feature>
<name>A0A7S1A2S6_NOCSC</name>
<accession>A0A7S1A2S6</accession>
<evidence type="ECO:0000313" key="2">
    <source>
        <dbReference type="EMBL" id="CAD8840803.1"/>
    </source>
</evidence>
<feature type="compositionally biased region" description="Basic and acidic residues" evidence="1">
    <location>
        <begin position="1"/>
        <end position="12"/>
    </location>
</feature>
<organism evidence="2">
    <name type="scientific">Noctiluca scintillans</name>
    <name type="common">Sea sparkle</name>
    <name type="synonym">Red tide dinoflagellate</name>
    <dbReference type="NCBI Taxonomy" id="2966"/>
    <lineage>
        <taxon>Eukaryota</taxon>
        <taxon>Sar</taxon>
        <taxon>Alveolata</taxon>
        <taxon>Dinophyceae</taxon>
        <taxon>Noctilucales</taxon>
        <taxon>Noctilucaceae</taxon>
        <taxon>Noctiluca</taxon>
    </lineage>
</organism>